<dbReference type="EMBL" id="JARYMX010000002">
    <property type="protein sequence ID" value="KAJ9563053.1"/>
    <property type="molecule type" value="Genomic_DNA"/>
</dbReference>
<dbReference type="Pfam" id="PF00891">
    <property type="entry name" value="Methyltransf_2"/>
    <property type="match status" value="1"/>
</dbReference>
<dbReference type="InterPro" id="IPR001077">
    <property type="entry name" value="COMT_C"/>
</dbReference>
<gene>
    <name evidence="8" type="ORF">OSB04_008213</name>
</gene>
<dbReference type="Gene3D" id="1.10.10.10">
    <property type="entry name" value="Winged helix-like DNA-binding domain superfamily/Winged helix DNA-binding domain"/>
    <property type="match status" value="1"/>
</dbReference>
<name>A0AA38TLC5_9ASTR</name>
<dbReference type="SUPFAM" id="SSF53335">
    <property type="entry name" value="S-adenosyl-L-methionine-dependent methyltransferases"/>
    <property type="match status" value="1"/>
</dbReference>
<comment type="caution">
    <text evidence="8">The sequence shown here is derived from an EMBL/GenBank/DDBJ whole genome shotgun (WGS) entry which is preliminary data.</text>
</comment>
<evidence type="ECO:0000313" key="8">
    <source>
        <dbReference type="EMBL" id="KAJ9563053.1"/>
    </source>
</evidence>
<evidence type="ECO:0000256" key="2">
    <source>
        <dbReference type="ARBA" id="ARBA00022679"/>
    </source>
</evidence>
<evidence type="ECO:0000256" key="1">
    <source>
        <dbReference type="ARBA" id="ARBA00022603"/>
    </source>
</evidence>
<sequence>MTTSTQKEDVNATFGGLAKCLQHIYASLDVVAIRCALELRIPDVINNHDGPVTLAQIAHGINSSSLNVDGLSRLMSFLVHRQIFDRVHQPQSEEPLYTLNPCSKWLVQDPKTTNIAPYVMMVTNPSLRSLLANLSKCISEGGTTAMKAFGVDFWSYLSVNPRVNDIFNEGMACGTRITMDALMSNYKFDGLKGTLVDVGGGIGAAINEIVTKYPHLNGINFDLPQVISTAPTYKGVTHVGGDMFKAIPPADSIFMKSVLHDWSDNDCVRILKKCRDSISGRKGKMVIVDTILHRGEDDALEYTRVAHDLMMFSLFENGKERTEVEWKKILNDAGFYRYNIIQIPAIESIIEVYSD</sequence>
<dbReference type="GO" id="GO:0032259">
    <property type="term" value="P:methylation"/>
    <property type="evidence" value="ECO:0007669"/>
    <property type="project" value="UniProtKB-KW"/>
</dbReference>
<feature type="active site" description="Proton acceptor" evidence="5">
    <location>
        <position position="260"/>
    </location>
</feature>
<evidence type="ECO:0000256" key="4">
    <source>
        <dbReference type="ARBA" id="ARBA00034481"/>
    </source>
</evidence>
<keyword evidence="2" id="KW-0808">Transferase</keyword>
<feature type="domain" description="O-methyltransferase C-terminal" evidence="6">
    <location>
        <begin position="134"/>
        <end position="335"/>
    </location>
</feature>
<dbReference type="InterPro" id="IPR036390">
    <property type="entry name" value="WH_DNA-bd_sf"/>
</dbReference>
<evidence type="ECO:0000313" key="9">
    <source>
        <dbReference type="Proteomes" id="UP001172457"/>
    </source>
</evidence>
<organism evidence="8 9">
    <name type="scientific">Centaurea solstitialis</name>
    <name type="common">yellow star-thistle</name>
    <dbReference type="NCBI Taxonomy" id="347529"/>
    <lineage>
        <taxon>Eukaryota</taxon>
        <taxon>Viridiplantae</taxon>
        <taxon>Streptophyta</taxon>
        <taxon>Embryophyta</taxon>
        <taxon>Tracheophyta</taxon>
        <taxon>Spermatophyta</taxon>
        <taxon>Magnoliopsida</taxon>
        <taxon>eudicotyledons</taxon>
        <taxon>Gunneridae</taxon>
        <taxon>Pentapetalae</taxon>
        <taxon>asterids</taxon>
        <taxon>campanulids</taxon>
        <taxon>Asterales</taxon>
        <taxon>Asteraceae</taxon>
        <taxon>Carduoideae</taxon>
        <taxon>Cardueae</taxon>
        <taxon>Centaureinae</taxon>
        <taxon>Centaurea</taxon>
    </lineage>
</organism>
<evidence type="ECO:0000259" key="6">
    <source>
        <dbReference type="Pfam" id="PF00891"/>
    </source>
</evidence>
<dbReference type="Pfam" id="PF08100">
    <property type="entry name" value="Dimerisation"/>
    <property type="match status" value="1"/>
</dbReference>
<dbReference type="InterPro" id="IPR029063">
    <property type="entry name" value="SAM-dependent_MTases_sf"/>
</dbReference>
<dbReference type="Proteomes" id="UP001172457">
    <property type="component" value="Chromosome 2"/>
</dbReference>
<dbReference type="InterPro" id="IPR036388">
    <property type="entry name" value="WH-like_DNA-bd_sf"/>
</dbReference>
<keyword evidence="9" id="KW-1185">Reference proteome</keyword>
<dbReference type="GO" id="GO:0008171">
    <property type="term" value="F:O-methyltransferase activity"/>
    <property type="evidence" value="ECO:0007669"/>
    <property type="project" value="InterPro"/>
</dbReference>
<dbReference type="AlphaFoldDB" id="A0AA38TLC5"/>
<reference evidence="8" key="1">
    <citation type="submission" date="2023-03" db="EMBL/GenBank/DDBJ databases">
        <title>Chromosome-scale reference genome and RAD-based genetic map of yellow starthistle (Centaurea solstitialis) reveal putative structural variation and QTLs associated with invader traits.</title>
        <authorList>
            <person name="Reatini B."/>
            <person name="Cang F.A."/>
            <person name="Jiang Q."/>
            <person name="Mckibben M.T.W."/>
            <person name="Barker M.S."/>
            <person name="Rieseberg L.H."/>
            <person name="Dlugosch K.M."/>
        </authorList>
    </citation>
    <scope>NUCLEOTIDE SEQUENCE</scope>
    <source>
        <strain evidence="8">CAN-66</strain>
        <tissue evidence="8">Leaf</tissue>
    </source>
</reference>
<dbReference type="GO" id="GO:0046983">
    <property type="term" value="F:protein dimerization activity"/>
    <property type="evidence" value="ECO:0007669"/>
    <property type="project" value="InterPro"/>
</dbReference>
<dbReference type="PANTHER" id="PTHR11746">
    <property type="entry name" value="O-METHYLTRANSFERASE"/>
    <property type="match status" value="1"/>
</dbReference>
<keyword evidence="3" id="KW-0949">S-adenosyl-L-methionine</keyword>
<evidence type="ECO:0000256" key="5">
    <source>
        <dbReference type="PIRSR" id="PIRSR005739-1"/>
    </source>
</evidence>
<protein>
    <submittedName>
        <fullName evidence="8">Uncharacterized protein</fullName>
    </submittedName>
</protein>
<feature type="domain" description="O-methyltransferase dimerisation" evidence="7">
    <location>
        <begin position="22"/>
        <end position="109"/>
    </location>
</feature>
<dbReference type="PIRSF" id="PIRSF005739">
    <property type="entry name" value="O-mtase"/>
    <property type="match status" value="1"/>
</dbReference>
<comment type="similarity">
    <text evidence="4">Belongs to the class I-like SAM-binding methyltransferase superfamily. Cation-independent O-methyltransferase family. COMT subfamily.</text>
</comment>
<dbReference type="Gene3D" id="3.40.50.150">
    <property type="entry name" value="Vaccinia Virus protein VP39"/>
    <property type="match status" value="1"/>
</dbReference>
<accession>A0AA38TLC5</accession>
<dbReference type="InterPro" id="IPR016461">
    <property type="entry name" value="COMT-like"/>
</dbReference>
<dbReference type="SUPFAM" id="SSF46785">
    <property type="entry name" value="Winged helix' DNA-binding domain"/>
    <property type="match status" value="1"/>
</dbReference>
<dbReference type="InterPro" id="IPR012967">
    <property type="entry name" value="COMT_dimerisation"/>
</dbReference>
<proteinExistence type="inferred from homology"/>
<keyword evidence="1" id="KW-0489">Methyltransferase</keyword>
<evidence type="ECO:0000256" key="3">
    <source>
        <dbReference type="ARBA" id="ARBA00022691"/>
    </source>
</evidence>
<evidence type="ECO:0000259" key="7">
    <source>
        <dbReference type="Pfam" id="PF08100"/>
    </source>
</evidence>
<dbReference type="PROSITE" id="PS51683">
    <property type="entry name" value="SAM_OMT_II"/>
    <property type="match status" value="1"/>
</dbReference>